<dbReference type="InterPro" id="IPR011008">
    <property type="entry name" value="Dimeric_a/b-barrel"/>
</dbReference>
<dbReference type="InterPro" id="IPR007138">
    <property type="entry name" value="ABM_dom"/>
</dbReference>
<feature type="domain" description="ABM" evidence="1">
    <location>
        <begin position="4"/>
        <end position="74"/>
    </location>
</feature>
<name>A0ABT4AT38_9ACTN</name>
<evidence type="ECO:0000259" key="1">
    <source>
        <dbReference type="Pfam" id="PF03992"/>
    </source>
</evidence>
<protein>
    <recommendedName>
        <fullName evidence="1">ABM domain-containing protein</fullName>
    </recommendedName>
</protein>
<dbReference type="EMBL" id="JAPNTZ010000001">
    <property type="protein sequence ID" value="MCY1136977.1"/>
    <property type="molecule type" value="Genomic_DNA"/>
</dbReference>
<keyword evidence="3" id="KW-1185">Reference proteome</keyword>
<dbReference type="SUPFAM" id="SSF54909">
    <property type="entry name" value="Dimeric alpha+beta barrel"/>
    <property type="match status" value="1"/>
</dbReference>
<dbReference type="Pfam" id="PF03992">
    <property type="entry name" value="ABM"/>
    <property type="match status" value="1"/>
</dbReference>
<gene>
    <name evidence="2" type="ORF">OWR29_03140</name>
</gene>
<proteinExistence type="predicted"/>
<accession>A0ABT4AT38</accession>
<reference evidence="2" key="1">
    <citation type="submission" date="2022-11" db="EMBL/GenBank/DDBJ databases">
        <authorList>
            <person name="Somphong A."/>
            <person name="Phongsopitanun W."/>
        </authorList>
    </citation>
    <scope>NUCLEOTIDE SEQUENCE</scope>
    <source>
        <strain evidence="2">Pm04-4</strain>
    </source>
</reference>
<evidence type="ECO:0000313" key="3">
    <source>
        <dbReference type="Proteomes" id="UP001151002"/>
    </source>
</evidence>
<organism evidence="2 3">
    <name type="scientific">Paractinoplanes pyxinae</name>
    <dbReference type="NCBI Taxonomy" id="2997416"/>
    <lineage>
        <taxon>Bacteria</taxon>
        <taxon>Bacillati</taxon>
        <taxon>Actinomycetota</taxon>
        <taxon>Actinomycetes</taxon>
        <taxon>Micromonosporales</taxon>
        <taxon>Micromonosporaceae</taxon>
        <taxon>Paractinoplanes</taxon>
    </lineage>
</organism>
<dbReference type="RefSeq" id="WP_267560773.1">
    <property type="nucleotide sequence ID" value="NZ_JAPNTZ010000001.1"/>
</dbReference>
<sequence>MAVFRIMEATARPGSIGRLSELLVQQEQSVVADAPGIVFAQSLRSGDSVLAVSSWRSVEDMQRYLDQPATSAFYQALPELLMGMPSVRTFEVIGSNGWVPS</sequence>
<comment type="caution">
    <text evidence="2">The sequence shown here is derived from an EMBL/GenBank/DDBJ whole genome shotgun (WGS) entry which is preliminary data.</text>
</comment>
<dbReference type="Gene3D" id="3.30.70.100">
    <property type="match status" value="1"/>
</dbReference>
<evidence type="ECO:0000313" key="2">
    <source>
        <dbReference type="EMBL" id="MCY1136977.1"/>
    </source>
</evidence>
<dbReference type="Proteomes" id="UP001151002">
    <property type="component" value="Unassembled WGS sequence"/>
</dbReference>